<dbReference type="AlphaFoldDB" id="A0A1V4SHT2"/>
<evidence type="ECO:0008006" key="4">
    <source>
        <dbReference type="Google" id="ProtNLM"/>
    </source>
</evidence>
<dbReference type="RefSeq" id="WP_080065044.1">
    <property type="nucleotide sequence ID" value="NZ_MZGX01000017.1"/>
</dbReference>
<proteinExistence type="predicted"/>
<keyword evidence="1" id="KW-0472">Membrane</keyword>
<organism evidence="2 3">
    <name type="scientific">Ruminiclostridium hungatei</name>
    <name type="common">Clostridium hungatei</name>
    <dbReference type="NCBI Taxonomy" id="48256"/>
    <lineage>
        <taxon>Bacteria</taxon>
        <taxon>Bacillati</taxon>
        <taxon>Bacillota</taxon>
        <taxon>Clostridia</taxon>
        <taxon>Eubacteriales</taxon>
        <taxon>Oscillospiraceae</taxon>
        <taxon>Ruminiclostridium</taxon>
    </lineage>
</organism>
<dbReference type="Pfam" id="PF10031">
    <property type="entry name" value="DUF2273"/>
    <property type="match status" value="1"/>
</dbReference>
<gene>
    <name evidence="2" type="ORF">CLHUN_25860</name>
</gene>
<keyword evidence="1" id="KW-0812">Transmembrane</keyword>
<protein>
    <recommendedName>
        <fullName evidence="4">Small integral membrane protein</fullName>
    </recommendedName>
</protein>
<evidence type="ECO:0000313" key="3">
    <source>
        <dbReference type="Proteomes" id="UP000191554"/>
    </source>
</evidence>
<evidence type="ECO:0000256" key="1">
    <source>
        <dbReference type="SAM" id="Phobius"/>
    </source>
</evidence>
<evidence type="ECO:0000313" key="2">
    <source>
        <dbReference type="EMBL" id="OPX43439.1"/>
    </source>
</evidence>
<dbReference type="OrthoDB" id="1727295at2"/>
<keyword evidence="1" id="KW-1133">Transmembrane helix</keyword>
<name>A0A1V4SHT2_RUMHU</name>
<keyword evidence="3" id="KW-1185">Reference proteome</keyword>
<dbReference type="STRING" id="48256.CLHUN_25860"/>
<reference evidence="2 3" key="1">
    <citation type="submission" date="2017-03" db="EMBL/GenBank/DDBJ databases">
        <title>Genome sequence of Clostridium hungatei DSM 14427.</title>
        <authorList>
            <person name="Poehlein A."/>
            <person name="Daniel R."/>
        </authorList>
    </citation>
    <scope>NUCLEOTIDE SEQUENCE [LARGE SCALE GENOMIC DNA]</scope>
    <source>
        <strain evidence="2 3">DSM 14427</strain>
    </source>
</reference>
<dbReference type="Proteomes" id="UP000191554">
    <property type="component" value="Unassembled WGS sequence"/>
</dbReference>
<dbReference type="InterPro" id="IPR018730">
    <property type="entry name" value="DUF2273"/>
</dbReference>
<sequence>MDKQKLYEVYRLHKGEIIGAAIGLSIAVIVLLLGVLKALFVVICVVFGYYIGKRLSQDKDYIKNLLDRILPPGTYR</sequence>
<feature type="transmembrane region" description="Helical" evidence="1">
    <location>
        <begin position="20"/>
        <end position="51"/>
    </location>
</feature>
<comment type="caution">
    <text evidence="2">The sequence shown here is derived from an EMBL/GenBank/DDBJ whole genome shotgun (WGS) entry which is preliminary data.</text>
</comment>
<dbReference type="EMBL" id="MZGX01000017">
    <property type="protein sequence ID" value="OPX43439.1"/>
    <property type="molecule type" value="Genomic_DNA"/>
</dbReference>
<accession>A0A1V4SHT2</accession>